<organism evidence="8 9">
    <name type="scientific">Paracoccus simplex</name>
    <dbReference type="NCBI Taxonomy" id="2086346"/>
    <lineage>
        <taxon>Bacteria</taxon>
        <taxon>Pseudomonadati</taxon>
        <taxon>Pseudomonadota</taxon>
        <taxon>Alphaproteobacteria</taxon>
        <taxon>Rhodobacterales</taxon>
        <taxon>Paracoccaceae</taxon>
        <taxon>Paracoccus</taxon>
    </lineage>
</organism>
<feature type="transmembrane region" description="Helical" evidence="6">
    <location>
        <begin position="202"/>
        <end position="220"/>
    </location>
</feature>
<evidence type="ECO:0000256" key="4">
    <source>
        <dbReference type="ARBA" id="ARBA00022989"/>
    </source>
</evidence>
<reference evidence="9" key="1">
    <citation type="journal article" date="2019" name="Int. J. Syst. Evol. Microbiol.">
        <title>The Global Catalogue of Microorganisms (GCM) 10K type strain sequencing project: providing services to taxonomists for standard genome sequencing and annotation.</title>
        <authorList>
            <consortium name="The Broad Institute Genomics Platform"/>
            <consortium name="The Broad Institute Genome Sequencing Center for Infectious Disease"/>
            <person name="Wu L."/>
            <person name="Ma J."/>
        </authorList>
    </citation>
    <scope>NUCLEOTIDE SEQUENCE [LARGE SCALE GENOMIC DNA]</scope>
    <source>
        <strain evidence="9">VKM B-3226</strain>
    </source>
</reference>
<evidence type="ECO:0000256" key="2">
    <source>
        <dbReference type="ARBA" id="ARBA00009853"/>
    </source>
</evidence>
<dbReference type="Pfam" id="PF00892">
    <property type="entry name" value="EamA"/>
    <property type="match status" value="1"/>
</dbReference>
<evidence type="ECO:0000256" key="6">
    <source>
        <dbReference type="SAM" id="Phobius"/>
    </source>
</evidence>
<dbReference type="InterPro" id="IPR037185">
    <property type="entry name" value="EmrE-like"/>
</dbReference>
<name>A0ABV7RV44_9RHOB</name>
<feature type="transmembrane region" description="Helical" evidence="6">
    <location>
        <begin position="34"/>
        <end position="55"/>
    </location>
</feature>
<keyword evidence="9" id="KW-1185">Reference proteome</keyword>
<sequence>MTGRSGLLAAGLMLAAAVLAGLDAVIVRLLAGEVHPLVIGFFRALFGLAAVLPWIRRVDLRASPWRWMHVLRAGLKLAALVAVFVAFAHAPLADAMALTFTMPLLVTLGAWVFLGESIGRARLLGALAGFGGVLIVVRPGAGFDPWLLFAFAGAVLTAAIQLMLRHMTHADTTQRLVAWNLIAMVPLGLLAAAAVWTTPSPAQLGLLALQGALGALNMTLITRAFALADVSFLAPLDFLRLPAVAVLAWLVFAEVAPGSTWIGAGIIVAASLISLQAGKRQKNSSQERQRY</sequence>
<dbReference type="SUPFAM" id="SSF103481">
    <property type="entry name" value="Multidrug resistance efflux transporter EmrE"/>
    <property type="match status" value="2"/>
</dbReference>
<proteinExistence type="inferred from homology"/>
<evidence type="ECO:0000313" key="8">
    <source>
        <dbReference type="EMBL" id="MFC3567866.1"/>
    </source>
</evidence>
<feature type="transmembrane region" description="Helical" evidence="6">
    <location>
        <begin position="146"/>
        <end position="164"/>
    </location>
</feature>
<evidence type="ECO:0000313" key="9">
    <source>
        <dbReference type="Proteomes" id="UP001595596"/>
    </source>
</evidence>
<evidence type="ECO:0000256" key="1">
    <source>
        <dbReference type="ARBA" id="ARBA00004141"/>
    </source>
</evidence>
<dbReference type="EMBL" id="JBHRXE010000001">
    <property type="protein sequence ID" value="MFC3567866.1"/>
    <property type="molecule type" value="Genomic_DNA"/>
</dbReference>
<evidence type="ECO:0000259" key="7">
    <source>
        <dbReference type="Pfam" id="PF00892"/>
    </source>
</evidence>
<feature type="transmembrane region" description="Helical" evidence="6">
    <location>
        <begin position="121"/>
        <end position="140"/>
    </location>
</feature>
<keyword evidence="4 6" id="KW-1133">Transmembrane helix</keyword>
<comment type="caution">
    <text evidence="8">The sequence shown here is derived from an EMBL/GenBank/DDBJ whole genome shotgun (WGS) entry which is preliminary data.</text>
</comment>
<keyword evidence="5 6" id="KW-0472">Membrane</keyword>
<feature type="transmembrane region" description="Helical" evidence="6">
    <location>
        <begin position="258"/>
        <end position="278"/>
    </location>
</feature>
<comment type="subcellular location">
    <subcellularLocation>
        <location evidence="1">Membrane</location>
        <topology evidence="1">Multi-pass membrane protein</topology>
    </subcellularLocation>
</comment>
<evidence type="ECO:0000256" key="5">
    <source>
        <dbReference type="ARBA" id="ARBA00023136"/>
    </source>
</evidence>
<comment type="similarity">
    <text evidence="2">Belongs to the drug/metabolite transporter (DMT) superfamily. 10 TMS drug/metabolite exporter (DME) (TC 2.A.7.3) family.</text>
</comment>
<feature type="transmembrane region" description="Helical" evidence="6">
    <location>
        <begin position="176"/>
        <end position="196"/>
    </location>
</feature>
<dbReference type="PANTHER" id="PTHR22911">
    <property type="entry name" value="ACYL-MALONYL CONDENSING ENZYME-RELATED"/>
    <property type="match status" value="1"/>
</dbReference>
<feature type="transmembrane region" description="Helical" evidence="6">
    <location>
        <begin position="95"/>
        <end position="114"/>
    </location>
</feature>
<evidence type="ECO:0000256" key="3">
    <source>
        <dbReference type="ARBA" id="ARBA00022692"/>
    </source>
</evidence>
<feature type="transmembrane region" description="Helical" evidence="6">
    <location>
        <begin position="232"/>
        <end position="252"/>
    </location>
</feature>
<dbReference type="Proteomes" id="UP001595596">
    <property type="component" value="Unassembled WGS sequence"/>
</dbReference>
<keyword evidence="3 6" id="KW-0812">Transmembrane</keyword>
<feature type="transmembrane region" description="Helical" evidence="6">
    <location>
        <begin position="67"/>
        <end position="89"/>
    </location>
</feature>
<protein>
    <submittedName>
        <fullName evidence="8">DMT family transporter</fullName>
    </submittedName>
</protein>
<dbReference type="InterPro" id="IPR000620">
    <property type="entry name" value="EamA_dom"/>
</dbReference>
<feature type="domain" description="EamA" evidence="7">
    <location>
        <begin position="9"/>
        <end position="137"/>
    </location>
</feature>
<dbReference type="RefSeq" id="WP_379027333.1">
    <property type="nucleotide sequence ID" value="NZ_JBHRXE010000001.1"/>
</dbReference>
<dbReference type="PANTHER" id="PTHR22911:SF6">
    <property type="entry name" value="SOLUTE CARRIER FAMILY 35 MEMBER G1"/>
    <property type="match status" value="1"/>
</dbReference>
<gene>
    <name evidence="8" type="ORF">ACFOMP_00155</name>
</gene>
<accession>A0ABV7RV44</accession>